<comment type="caution">
    <text evidence="3">The sequence shown here is derived from an EMBL/GenBank/DDBJ whole genome shotgun (WGS) entry which is preliminary data.</text>
</comment>
<dbReference type="InterPro" id="IPR029261">
    <property type="entry name" value="Transposase_Znf"/>
</dbReference>
<dbReference type="AlphaFoldDB" id="A0A7Y2KUC3"/>
<reference evidence="3 4" key="1">
    <citation type="submission" date="2020-05" db="EMBL/GenBank/DDBJ databases">
        <title>Draft Genome Sequences of Sphingomonas sp. Isolated from the International Space Station.</title>
        <authorList>
            <person name="Bijlani S."/>
            <person name="Singh N.K."/>
            <person name="Mason C.E."/>
            <person name="Wang C.C."/>
            <person name="Venkateswaran K."/>
        </authorList>
    </citation>
    <scope>NUCLEOTIDE SEQUENCE [LARGE SCALE GENOMIC DNA]</scope>
    <source>
        <strain evidence="3 4">FKI-L5-BR-P1</strain>
    </source>
</reference>
<evidence type="ECO:0000259" key="2">
    <source>
        <dbReference type="Pfam" id="PF14690"/>
    </source>
</evidence>
<feature type="domain" description="Transposase IS204/IS1001/IS1096/IS1165 DDE" evidence="1">
    <location>
        <begin position="149"/>
        <end position="432"/>
    </location>
</feature>
<dbReference type="Pfam" id="PF01610">
    <property type="entry name" value="DDE_Tnp_ISL3"/>
    <property type="match status" value="1"/>
</dbReference>
<dbReference type="Proteomes" id="UP000550136">
    <property type="component" value="Unassembled WGS sequence"/>
</dbReference>
<protein>
    <recommendedName>
        <fullName evidence="5">Transposase</fullName>
    </recommendedName>
</protein>
<evidence type="ECO:0000259" key="1">
    <source>
        <dbReference type="Pfam" id="PF01610"/>
    </source>
</evidence>
<gene>
    <name evidence="3" type="ORF">HKX06_20865</name>
</gene>
<evidence type="ECO:0000313" key="3">
    <source>
        <dbReference type="EMBL" id="NNG59797.1"/>
    </source>
</evidence>
<evidence type="ECO:0008006" key="5">
    <source>
        <dbReference type="Google" id="ProtNLM"/>
    </source>
</evidence>
<dbReference type="RefSeq" id="WP_170171031.1">
    <property type="nucleotide sequence ID" value="NZ_JABEOU010000064.1"/>
</dbReference>
<evidence type="ECO:0000313" key="4">
    <source>
        <dbReference type="Proteomes" id="UP000550136"/>
    </source>
</evidence>
<dbReference type="Pfam" id="PF14690">
    <property type="entry name" value="Zn_ribbon_ISL3"/>
    <property type="match status" value="1"/>
</dbReference>
<dbReference type="InterPro" id="IPR047951">
    <property type="entry name" value="Transpos_ISL3"/>
</dbReference>
<dbReference type="InterPro" id="IPR002560">
    <property type="entry name" value="Transposase_DDE"/>
</dbReference>
<sequence>MDLLLGLPHLTVIDVVETLKSSTCTLRLDGDPPPCPSCGGEQRRRYGPLVSRVWDTPTRGKPMRLIIQRPRYRCRCGATYPQPGATGIDETYPSMTMRLVRHIQNAVLRRPVTAVATETGVSRTNVRLIAVALAKRLYADHRFPTPEVLAIDDLRIRKKLFTVATDGRTGRPVALVEGGSERVINKELARRKIDPTQVKIVVSDMGGSNIAVFGSMFKKHGAVHVADKWHVLKGVQEALSLVINKRIDHLRRRRAWCEKIMKKRGRGPSKLIDAKTYLDACQERINQLKGAKKDLMGARITQSSQRQLSFSANVMVIAPALKRHPTVGKAFWAKMRLHLVYAQTTRADADAQIDRFIKRASAKSIARQMKTIIERVRTHREIILNYFSVLAPTAKGVMAAPTTGPTERRNGTIKTAWKAGRGLHNIETFSMRALYEPWQLDVDIGVCSGTSAMGPCTQVDGPFPDRDERLKLTLHPTYRYRCATCPPA</sequence>
<feature type="domain" description="Transposase IS204/IS1001/IS1096/IS1165 zinc-finger" evidence="2">
    <location>
        <begin position="31"/>
        <end position="76"/>
    </location>
</feature>
<dbReference type="PANTHER" id="PTHR33498">
    <property type="entry name" value="TRANSPOSASE FOR INSERTION SEQUENCE ELEMENT IS1557"/>
    <property type="match status" value="1"/>
</dbReference>
<proteinExistence type="predicted"/>
<accession>A0A7Y2KUC3</accession>
<organism evidence="3 4">
    <name type="scientific">Sphingomonas paucimobilis</name>
    <name type="common">Pseudomonas paucimobilis</name>
    <dbReference type="NCBI Taxonomy" id="13689"/>
    <lineage>
        <taxon>Bacteria</taxon>
        <taxon>Pseudomonadati</taxon>
        <taxon>Pseudomonadota</taxon>
        <taxon>Alphaproteobacteria</taxon>
        <taxon>Sphingomonadales</taxon>
        <taxon>Sphingomonadaceae</taxon>
        <taxon>Sphingomonas</taxon>
    </lineage>
</organism>
<dbReference type="PANTHER" id="PTHR33498:SF1">
    <property type="entry name" value="TRANSPOSASE FOR INSERTION SEQUENCE ELEMENT IS1557"/>
    <property type="match status" value="1"/>
</dbReference>
<name>A0A7Y2KUC3_SPHPI</name>
<dbReference type="EMBL" id="JABEOU010000064">
    <property type="protein sequence ID" value="NNG59797.1"/>
    <property type="molecule type" value="Genomic_DNA"/>
</dbReference>